<dbReference type="SUPFAM" id="SSF51011">
    <property type="entry name" value="Glycosyl hydrolase domain"/>
    <property type="match status" value="1"/>
</dbReference>
<dbReference type="Proteomes" id="UP001515480">
    <property type="component" value="Unassembled WGS sequence"/>
</dbReference>
<dbReference type="AlphaFoldDB" id="A0AB34IRF1"/>
<comment type="cofactor">
    <cofactor evidence="2">
        <name>Ca(2+)</name>
        <dbReference type="ChEBI" id="CHEBI:29108"/>
    </cofactor>
</comment>
<dbReference type="InterPro" id="IPR006046">
    <property type="entry name" value="Alpha_amylase"/>
</dbReference>
<dbReference type="GO" id="GO:0046872">
    <property type="term" value="F:metal ion binding"/>
    <property type="evidence" value="ECO:0007669"/>
    <property type="project" value="UniProtKB-KW"/>
</dbReference>
<name>A0AB34IRF1_PRYPA</name>
<dbReference type="InterPro" id="IPR013780">
    <property type="entry name" value="Glyco_hydro_b"/>
</dbReference>
<keyword evidence="6" id="KW-0378">Hydrolase</keyword>
<feature type="domain" description="Cyclic nucleotide-binding" evidence="14">
    <location>
        <begin position="226"/>
        <end position="324"/>
    </location>
</feature>
<dbReference type="CDD" id="cd00111">
    <property type="entry name" value="Trefoil"/>
    <property type="match status" value="1"/>
</dbReference>
<dbReference type="InterPro" id="IPR006048">
    <property type="entry name" value="A-amylase/branching_C"/>
</dbReference>
<keyword evidence="8 11" id="KW-1015">Disulfide bond</keyword>
<dbReference type="EMBL" id="JBGBPQ010000020">
    <property type="protein sequence ID" value="KAL1504259.1"/>
    <property type="molecule type" value="Genomic_DNA"/>
</dbReference>
<dbReference type="Pfam" id="PF02806">
    <property type="entry name" value="Alpha-amylase_C"/>
    <property type="match status" value="1"/>
</dbReference>
<dbReference type="Pfam" id="PF00088">
    <property type="entry name" value="Trefoil"/>
    <property type="match status" value="1"/>
</dbReference>
<dbReference type="SUPFAM" id="SSF57492">
    <property type="entry name" value="Trefoil"/>
    <property type="match status" value="1"/>
</dbReference>
<evidence type="ECO:0000259" key="15">
    <source>
        <dbReference type="PROSITE" id="PS51448"/>
    </source>
</evidence>
<comment type="caution">
    <text evidence="11">Lacks conserved residue(s) required for the propagation of feature annotation.</text>
</comment>
<feature type="compositionally biased region" description="Low complexity" evidence="13">
    <location>
        <begin position="1"/>
        <end position="20"/>
    </location>
</feature>
<evidence type="ECO:0000256" key="11">
    <source>
        <dbReference type="PROSITE-ProRule" id="PRU00779"/>
    </source>
</evidence>
<feature type="region of interest" description="Disordered" evidence="13">
    <location>
        <begin position="160"/>
        <end position="185"/>
    </location>
</feature>
<dbReference type="SMART" id="SM00018">
    <property type="entry name" value="PD"/>
    <property type="match status" value="1"/>
</dbReference>
<dbReference type="GO" id="GO:0004556">
    <property type="term" value="F:alpha-amylase activity"/>
    <property type="evidence" value="ECO:0007669"/>
    <property type="project" value="UniProtKB-EC"/>
</dbReference>
<dbReference type="InterPro" id="IPR000595">
    <property type="entry name" value="cNMP-bd_dom"/>
</dbReference>
<dbReference type="InterPro" id="IPR014710">
    <property type="entry name" value="RmlC-like_jellyroll"/>
</dbReference>
<evidence type="ECO:0000256" key="2">
    <source>
        <dbReference type="ARBA" id="ARBA00001913"/>
    </source>
</evidence>
<dbReference type="PROSITE" id="PS51448">
    <property type="entry name" value="P_TREFOIL_2"/>
    <property type="match status" value="1"/>
</dbReference>
<evidence type="ECO:0000256" key="3">
    <source>
        <dbReference type="ARBA" id="ARBA00008061"/>
    </source>
</evidence>
<dbReference type="InterPro" id="IPR017853">
    <property type="entry name" value="GH"/>
</dbReference>
<dbReference type="CDD" id="cd00038">
    <property type="entry name" value="CAP_ED"/>
    <property type="match status" value="2"/>
</dbReference>
<evidence type="ECO:0000313" key="16">
    <source>
        <dbReference type="EMBL" id="KAL1504259.1"/>
    </source>
</evidence>
<evidence type="ECO:0000259" key="14">
    <source>
        <dbReference type="PROSITE" id="PS50042"/>
    </source>
</evidence>
<feature type="domain" description="P-type" evidence="15">
    <location>
        <begin position="540"/>
        <end position="583"/>
    </location>
</feature>
<dbReference type="SMART" id="SM00642">
    <property type="entry name" value="Aamy"/>
    <property type="match status" value="1"/>
</dbReference>
<dbReference type="InterPro" id="IPR000519">
    <property type="entry name" value="P_trefoil_dom"/>
</dbReference>
<comment type="catalytic activity">
    <reaction evidence="1">
        <text>Endohydrolysis of (1-&gt;4)-alpha-D-glucosidic linkages in polysaccharides containing three or more (1-&gt;4)-alpha-linked D-glucose units.</text>
        <dbReference type="EC" id="3.2.1.1"/>
    </reaction>
</comment>
<dbReference type="Gene3D" id="2.60.120.10">
    <property type="entry name" value="Jelly Rolls"/>
    <property type="match status" value="2"/>
</dbReference>
<gene>
    <name evidence="16" type="ORF">AB1Y20_010668</name>
</gene>
<dbReference type="Pfam" id="PF00128">
    <property type="entry name" value="Alpha-amylase"/>
    <property type="match status" value="1"/>
</dbReference>
<comment type="caution">
    <text evidence="16">The sequence shown here is derived from an EMBL/GenBank/DDBJ whole genome shotgun (WGS) entry which is preliminary data.</text>
</comment>
<dbReference type="GO" id="GO:0005975">
    <property type="term" value="P:carbohydrate metabolic process"/>
    <property type="evidence" value="ECO:0007669"/>
    <property type="project" value="InterPro"/>
</dbReference>
<evidence type="ECO:0000256" key="13">
    <source>
        <dbReference type="SAM" id="MobiDB-lite"/>
    </source>
</evidence>
<evidence type="ECO:0000256" key="4">
    <source>
        <dbReference type="ARBA" id="ARBA00012595"/>
    </source>
</evidence>
<evidence type="ECO:0000256" key="8">
    <source>
        <dbReference type="ARBA" id="ARBA00023157"/>
    </source>
</evidence>
<dbReference type="SMART" id="SM00632">
    <property type="entry name" value="Aamy_C"/>
    <property type="match status" value="1"/>
</dbReference>
<dbReference type="SUPFAM" id="SSF51206">
    <property type="entry name" value="cAMP-binding domain-like"/>
    <property type="match status" value="2"/>
</dbReference>
<sequence length="1077" mass="115484">MVTAALPRPLAAAAAPSPRHAPQKHRGVTTARPGAAASIGTPFERELALHRGLHAARAFAALASPTPRPSPRPSPRLVPPLDAVRTASSHGRRSWSRAGGRLPVGEYVLSTWKDGLRLFAGGQREESAFATSLAEMLRAGDAAAAAYGAHDEPSVVRQRVEAATRPAAPHAPPADGRPPPPPQGQLFMPGSCTAAGIASGRLVQQFFLRYGLSDEQIVGQLRKIEWFHSMSLRELHELNARSHHKFSPRYTTIFREGSLGDSFYVLLQGLVRCTSVATGIDEERGVGAVFDEAALVTKVRRSVTVVALEHCYLLQLDTQQAQSMKFDLLQFPVRAARHYVVEKSLERVPFFKALPSAQRDELSGFMDVRYFQPGEVIFKERDEGDKFYVVVEGTVHIFTVGIRLGWVVAMEVKPVLEEDWFRGVFVCTCLGCPSSTCQKDASGSRKLAGTCTATTGRAWLGEIALSSDMKTWVNKPRTYDAVAHDDVWVAFVAAHLLCSFADVLPTPTMLHLSSAPFAAFKEHRAAKEEPNKGDMGYRLTTCSGVSSRVDCGYVGVDQSACESRGCCWQPSPSSSAPWCFYSSSPPSPSPSPLASHGAIVQLFQWRWTDVAAECCDFLGPNGFDAVQVSPPMEQISAPQWWASYQPVSYELKNRLGDEAAFLAMVKSCARCGVKVVADAVTNHMAAGQGQGSAGSSFSSRVFPGTYGAVDFHHNEGDTSHNCAISNYQDRWNVQHCDLVGLPDLDSGADWPRRRLGAYLAKLVSLGVRGLRVDAAKHQDAGELGAILRQGNTSTIEVYQEVIGAPGEAVQPSEYTGNGRVTELGYSYSLSDTVRSGALANLRTLGDGLLPSQSALAFIDNHDSQRASAALAASSVEAADPHAPFWRGMSHATASLASGVLTYKEGPSYAVAAAFMLAWPYGRVRLMSSYYFDDHDAGPPSQAVHDGKGGVACGEGQPWVCEHRWSAIGGMVRWRLVAGDAPVGNWVAQGSNRIAFSRGARAFIALAAPGSGTWSTTLQTGLPAGEYCDVAADMQCKARVSVGSDGTASISLGASGVYVSALHINATSAPIAKMLKAK</sequence>
<dbReference type="InterPro" id="IPR006047">
    <property type="entry name" value="GH13_cat_dom"/>
</dbReference>
<reference evidence="16 17" key="1">
    <citation type="journal article" date="2024" name="Science">
        <title>Giant polyketide synthase enzymes in the biosynthesis of giant marine polyether toxins.</title>
        <authorList>
            <person name="Fallon T.R."/>
            <person name="Shende V.V."/>
            <person name="Wierzbicki I.H."/>
            <person name="Pendleton A.L."/>
            <person name="Watervoot N.F."/>
            <person name="Auber R.P."/>
            <person name="Gonzalez D.J."/>
            <person name="Wisecaver J.H."/>
            <person name="Moore B.S."/>
        </authorList>
    </citation>
    <scope>NUCLEOTIDE SEQUENCE [LARGE SCALE GENOMIC DNA]</scope>
    <source>
        <strain evidence="16 17">12B1</strain>
    </source>
</reference>
<evidence type="ECO:0000256" key="6">
    <source>
        <dbReference type="ARBA" id="ARBA00022801"/>
    </source>
</evidence>
<dbReference type="Pfam" id="PF00027">
    <property type="entry name" value="cNMP_binding"/>
    <property type="match status" value="1"/>
</dbReference>
<dbReference type="InterPro" id="IPR044913">
    <property type="entry name" value="P_trefoil_dom_sf"/>
</dbReference>
<dbReference type="InterPro" id="IPR031319">
    <property type="entry name" value="A-amylase_C"/>
</dbReference>
<dbReference type="PRINTS" id="PR00110">
    <property type="entry name" value="ALPHAAMYLASE"/>
</dbReference>
<dbReference type="SMART" id="SM00100">
    <property type="entry name" value="cNMP"/>
    <property type="match status" value="2"/>
</dbReference>
<proteinExistence type="inferred from homology"/>
<keyword evidence="10" id="KW-0326">Glycosidase</keyword>
<keyword evidence="17" id="KW-1185">Reference proteome</keyword>
<feature type="compositionally biased region" description="Pro residues" evidence="13">
    <location>
        <begin position="169"/>
        <end position="183"/>
    </location>
</feature>
<dbReference type="PROSITE" id="PS50042">
    <property type="entry name" value="CNMP_BINDING_3"/>
    <property type="match status" value="2"/>
</dbReference>
<protein>
    <recommendedName>
        <fullName evidence="4">alpha-amylase</fullName>
        <ecNumber evidence="4">3.2.1.1</ecNumber>
    </recommendedName>
</protein>
<evidence type="ECO:0000256" key="12">
    <source>
        <dbReference type="RuleBase" id="RU003615"/>
    </source>
</evidence>
<dbReference type="SUPFAM" id="SSF51445">
    <property type="entry name" value="(Trans)glycosidases"/>
    <property type="match status" value="1"/>
</dbReference>
<feature type="domain" description="Cyclic nucleotide-binding" evidence="14">
    <location>
        <begin position="350"/>
        <end position="398"/>
    </location>
</feature>
<evidence type="ECO:0000256" key="5">
    <source>
        <dbReference type="ARBA" id="ARBA00022723"/>
    </source>
</evidence>
<dbReference type="Gene3D" id="3.20.20.80">
    <property type="entry name" value="Glycosidases"/>
    <property type="match status" value="1"/>
</dbReference>
<dbReference type="InterPro" id="IPR018490">
    <property type="entry name" value="cNMP-bd_dom_sf"/>
</dbReference>
<accession>A0AB34IRF1</accession>
<dbReference type="PANTHER" id="PTHR43447">
    <property type="entry name" value="ALPHA-AMYLASE"/>
    <property type="match status" value="1"/>
</dbReference>
<keyword evidence="7" id="KW-0106">Calcium</keyword>
<evidence type="ECO:0000256" key="7">
    <source>
        <dbReference type="ARBA" id="ARBA00022837"/>
    </source>
</evidence>
<evidence type="ECO:0000256" key="9">
    <source>
        <dbReference type="ARBA" id="ARBA00023277"/>
    </source>
</evidence>
<evidence type="ECO:0000256" key="1">
    <source>
        <dbReference type="ARBA" id="ARBA00000548"/>
    </source>
</evidence>
<feature type="disulfide bond" evidence="11">
    <location>
        <begin position="551"/>
        <end position="566"/>
    </location>
</feature>
<dbReference type="CDD" id="cd11317">
    <property type="entry name" value="AmyAc_bac_euk_AmyA"/>
    <property type="match status" value="1"/>
</dbReference>
<evidence type="ECO:0000313" key="17">
    <source>
        <dbReference type="Proteomes" id="UP001515480"/>
    </source>
</evidence>
<organism evidence="16 17">
    <name type="scientific">Prymnesium parvum</name>
    <name type="common">Toxic golden alga</name>
    <dbReference type="NCBI Taxonomy" id="97485"/>
    <lineage>
        <taxon>Eukaryota</taxon>
        <taxon>Haptista</taxon>
        <taxon>Haptophyta</taxon>
        <taxon>Prymnesiophyceae</taxon>
        <taxon>Prymnesiales</taxon>
        <taxon>Prymnesiaceae</taxon>
        <taxon>Prymnesium</taxon>
    </lineage>
</organism>
<comment type="similarity">
    <text evidence="3 12">Belongs to the glycosyl hydrolase 13 family.</text>
</comment>
<dbReference type="EC" id="3.2.1.1" evidence="4"/>
<dbReference type="Gene3D" id="2.60.40.1180">
    <property type="entry name" value="Golgi alpha-mannosidase II"/>
    <property type="match status" value="1"/>
</dbReference>
<dbReference type="Gene3D" id="4.10.110.10">
    <property type="entry name" value="Spasmolytic Protein, domain 1"/>
    <property type="match status" value="1"/>
</dbReference>
<feature type="region of interest" description="Disordered" evidence="13">
    <location>
        <begin position="1"/>
        <end position="39"/>
    </location>
</feature>
<keyword evidence="9" id="KW-0119">Carbohydrate metabolism</keyword>
<evidence type="ECO:0000256" key="10">
    <source>
        <dbReference type="ARBA" id="ARBA00023295"/>
    </source>
</evidence>
<keyword evidence="5" id="KW-0479">Metal-binding</keyword>